<gene>
    <name evidence="2" type="ORF">E0F88_14600</name>
</gene>
<keyword evidence="3" id="KW-1185">Reference proteome</keyword>
<organism evidence="2 3">
    <name type="scientific">Dyadobacter psychrotolerans</name>
    <dbReference type="NCBI Taxonomy" id="2541721"/>
    <lineage>
        <taxon>Bacteria</taxon>
        <taxon>Pseudomonadati</taxon>
        <taxon>Bacteroidota</taxon>
        <taxon>Cytophagia</taxon>
        <taxon>Cytophagales</taxon>
        <taxon>Spirosomataceae</taxon>
        <taxon>Dyadobacter</taxon>
    </lineage>
</organism>
<dbReference type="EMBL" id="SMFL01000005">
    <property type="protein sequence ID" value="TDE14428.1"/>
    <property type="molecule type" value="Genomic_DNA"/>
</dbReference>
<sequence length="251" mass="26084">MKKNQFIYKTMGAIMIAAAMVLGSSTAFAQVKIGTNPTTIDATKNLEVEASTAGRKVSVDKTTGQVTIADGTQGNRKILTSDANGGASWQPRKITSTNIFEQGTGVGVFLPVSTTGYCNSINCATSLNLTGTFTTTESVNDVVIEVSGSYSVSNNTQPVTWAYWVSITGPGGYNSVKGPLFATESGTVCSSGLINFKNVLKNLAVGSYNVSVYAGPWKNPSAASWLGIGAYSNPGVCGDLTKSSVIISVSE</sequence>
<comment type="caution">
    <text evidence="2">The sequence shown here is derived from an EMBL/GenBank/DDBJ whole genome shotgun (WGS) entry which is preliminary data.</text>
</comment>
<evidence type="ECO:0000313" key="2">
    <source>
        <dbReference type="EMBL" id="TDE14428.1"/>
    </source>
</evidence>
<reference evidence="2 3" key="1">
    <citation type="submission" date="2019-03" db="EMBL/GenBank/DDBJ databases">
        <title>Dyadobacter AR-3-6 sp. nov., isolated from arctic soil.</title>
        <authorList>
            <person name="Chaudhary D.K."/>
        </authorList>
    </citation>
    <scope>NUCLEOTIDE SEQUENCE [LARGE SCALE GENOMIC DNA]</scope>
    <source>
        <strain evidence="2 3">AR-3-6</strain>
    </source>
</reference>
<dbReference type="Proteomes" id="UP000294850">
    <property type="component" value="Unassembled WGS sequence"/>
</dbReference>
<dbReference type="AlphaFoldDB" id="A0A4V2Z428"/>
<evidence type="ECO:0000313" key="3">
    <source>
        <dbReference type="Proteomes" id="UP000294850"/>
    </source>
</evidence>
<feature type="signal peptide" evidence="1">
    <location>
        <begin position="1"/>
        <end position="29"/>
    </location>
</feature>
<name>A0A4V2Z428_9BACT</name>
<evidence type="ECO:0000256" key="1">
    <source>
        <dbReference type="SAM" id="SignalP"/>
    </source>
</evidence>
<dbReference type="OrthoDB" id="953832at2"/>
<protein>
    <submittedName>
        <fullName evidence="2">Uncharacterized protein</fullName>
    </submittedName>
</protein>
<feature type="chain" id="PRO_5020881662" evidence="1">
    <location>
        <begin position="30"/>
        <end position="251"/>
    </location>
</feature>
<dbReference type="RefSeq" id="WP_131959012.1">
    <property type="nucleotide sequence ID" value="NZ_SMFL01000005.1"/>
</dbReference>
<proteinExistence type="predicted"/>
<keyword evidence="1" id="KW-0732">Signal</keyword>
<accession>A0A4V2Z428</accession>